<dbReference type="STRING" id="717772.THIAE_04445"/>
<name>W0DUX9_9GAMM</name>
<dbReference type="KEGG" id="tao:THIAE_04445"/>
<feature type="transmembrane region" description="Helical" evidence="6">
    <location>
        <begin position="178"/>
        <end position="197"/>
    </location>
</feature>
<evidence type="ECO:0000256" key="4">
    <source>
        <dbReference type="ARBA" id="ARBA00022989"/>
    </source>
</evidence>
<dbReference type="OrthoDB" id="9775724at2"/>
<sequence length="216" mass="23597">MQQNHSELAVSPRQYDDEIDLFELFETLWAQKWLIAAVTALTGVFAFLFVLFAPSKADSYQGEVLLEVATVQMLSGQSAEVVTVEELADLHAIIPKIAGVSSSVNRGDSKVVTLSFGHHSKENVESRLIGAVEIIQARHELLLSRMQNIALIQPTTQVGEISLALVSPKQNRLDKLNLILAVGLVLGLMLGVFIALIRSAIQKRRAKLNESSPSVS</sequence>
<evidence type="ECO:0000256" key="3">
    <source>
        <dbReference type="ARBA" id="ARBA00022692"/>
    </source>
</evidence>
<keyword evidence="2" id="KW-1003">Cell membrane</keyword>
<dbReference type="AlphaFoldDB" id="W0DUX9"/>
<evidence type="ECO:0000256" key="1">
    <source>
        <dbReference type="ARBA" id="ARBA00004651"/>
    </source>
</evidence>
<feature type="transmembrane region" description="Helical" evidence="6">
    <location>
        <begin position="33"/>
        <end position="53"/>
    </location>
</feature>
<dbReference type="InterPro" id="IPR003856">
    <property type="entry name" value="LPS_length_determ_N"/>
</dbReference>
<gene>
    <name evidence="8" type="ORF">THIAE_04445</name>
</gene>
<evidence type="ECO:0000313" key="9">
    <source>
        <dbReference type="Proteomes" id="UP000005380"/>
    </source>
</evidence>
<evidence type="ECO:0000256" key="5">
    <source>
        <dbReference type="ARBA" id="ARBA00023136"/>
    </source>
</evidence>
<dbReference type="InterPro" id="IPR050445">
    <property type="entry name" value="Bact_polysacc_biosynth/exp"/>
</dbReference>
<accession>W0DUX9</accession>
<evidence type="ECO:0000256" key="6">
    <source>
        <dbReference type="SAM" id="Phobius"/>
    </source>
</evidence>
<feature type="domain" description="Polysaccharide chain length determinant N-terminal" evidence="7">
    <location>
        <begin position="17"/>
        <end position="71"/>
    </location>
</feature>
<evidence type="ECO:0000256" key="2">
    <source>
        <dbReference type="ARBA" id="ARBA00022475"/>
    </source>
</evidence>
<keyword evidence="5 6" id="KW-0472">Membrane</keyword>
<protein>
    <recommendedName>
        <fullName evidence="7">Polysaccharide chain length determinant N-terminal domain-containing protein</fullName>
    </recommendedName>
</protein>
<proteinExistence type="predicted"/>
<dbReference type="PANTHER" id="PTHR32309:SF13">
    <property type="entry name" value="FERRIC ENTEROBACTIN TRANSPORT PROTEIN FEPE"/>
    <property type="match status" value="1"/>
</dbReference>
<evidence type="ECO:0000259" key="7">
    <source>
        <dbReference type="Pfam" id="PF02706"/>
    </source>
</evidence>
<dbReference type="EMBL" id="CP007030">
    <property type="protein sequence ID" value="AHF02237.1"/>
    <property type="molecule type" value="Genomic_DNA"/>
</dbReference>
<dbReference type="GO" id="GO:0004713">
    <property type="term" value="F:protein tyrosine kinase activity"/>
    <property type="evidence" value="ECO:0007669"/>
    <property type="project" value="TreeGrafter"/>
</dbReference>
<evidence type="ECO:0000313" key="8">
    <source>
        <dbReference type="EMBL" id="AHF02237.1"/>
    </source>
</evidence>
<reference evidence="8 9" key="1">
    <citation type="submission" date="2013-12" db="EMBL/GenBank/DDBJ databases">
        <authorList>
            <consortium name="DOE Joint Genome Institute"/>
            <person name="Kappler U."/>
            <person name="Huntemann M."/>
            <person name="Han J."/>
            <person name="Chen A."/>
            <person name="Kyrpides N."/>
            <person name="Mavromatis K."/>
            <person name="Markowitz V."/>
            <person name="Palaniappan K."/>
            <person name="Ivanova N."/>
            <person name="Schaumberg A."/>
            <person name="Pati A."/>
            <person name="Liolios K."/>
            <person name="Nordberg H.P."/>
            <person name="Cantor M.N."/>
            <person name="Hua S.X."/>
            <person name="Woyke T."/>
        </authorList>
    </citation>
    <scope>NUCLEOTIDE SEQUENCE [LARGE SCALE GENOMIC DNA]</scope>
    <source>
        <strain evidence="9">AL2</strain>
    </source>
</reference>
<keyword evidence="9" id="KW-1185">Reference proteome</keyword>
<dbReference type="PANTHER" id="PTHR32309">
    <property type="entry name" value="TYROSINE-PROTEIN KINASE"/>
    <property type="match status" value="1"/>
</dbReference>
<organism evidence="8 9">
    <name type="scientific">Thiomicrospira aerophila AL3</name>
    <dbReference type="NCBI Taxonomy" id="717772"/>
    <lineage>
        <taxon>Bacteria</taxon>
        <taxon>Pseudomonadati</taxon>
        <taxon>Pseudomonadota</taxon>
        <taxon>Gammaproteobacteria</taxon>
        <taxon>Thiotrichales</taxon>
        <taxon>Piscirickettsiaceae</taxon>
        <taxon>Thiomicrospira</taxon>
    </lineage>
</organism>
<dbReference type="eggNOG" id="COG3765">
    <property type="taxonomic scope" value="Bacteria"/>
</dbReference>
<dbReference type="Pfam" id="PF02706">
    <property type="entry name" value="Wzz"/>
    <property type="match status" value="1"/>
</dbReference>
<dbReference type="InParanoid" id="W0DUX9"/>
<keyword evidence="4 6" id="KW-1133">Transmembrane helix</keyword>
<dbReference type="HOGENOM" id="CLU_1277130_0_0_6"/>
<keyword evidence="3 6" id="KW-0812">Transmembrane</keyword>
<dbReference type="Proteomes" id="UP000005380">
    <property type="component" value="Chromosome"/>
</dbReference>
<dbReference type="RefSeq" id="WP_006459063.1">
    <property type="nucleotide sequence ID" value="NZ_CP007030.1"/>
</dbReference>
<comment type="subcellular location">
    <subcellularLocation>
        <location evidence="1">Cell membrane</location>
        <topology evidence="1">Multi-pass membrane protein</topology>
    </subcellularLocation>
</comment>
<dbReference type="GO" id="GO:0005886">
    <property type="term" value="C:plasma membrane"/>
    <property type="evidence" value="ECO:0007669"/>
    <property type="project" value="UniProtKB-SubCell"/>
</dbReference>